<organism evidence="1 2">
    <name type="scientific">Aequorivita echinoideorum</name>
    <dbReference type="NCBI Taxonomy" id="1549647"/>
    <lineage>
        <taxon>Bacteria</taxon>
        <taxon>Pseudomonadati</taxon>
        <taxon>Bacteroidota</taxon>
        <taxon>Flavobacteriia</taxon>
        <taxon>Flavobacteriales</taxon>
        <taxon>Flavobacteriaceae</taxon>
        <taxon>Aequorivita</taxon>
    </lineage>
</organism>
<dbReference type="SUPFAM" id="SSF54637">
    <property type="entry name" value="Thioesterase/thiol ester dehydrase-isomerase"/>
    <property type="match status" value="1"/>
</dbReference>
<proteinExistence type="predicted"/>
<evidence type="ECO:0008006" key="3">
    <source>
        <dbReference type="Google" id="ProtNLM"/>
    </source>
</evidence>
<evidence type="ECO:0000313" key="1">
    <source>
        <dbReference type="EMBL" id="MBT0607751.1"/>
    </source>
</evidence>
<dbReference type="InterPro" id="IPR016776">
    <property type="entry name" value="ApeP-like_dehydratase"/>
</dbReference>
<sequence>MDFSEKITDRNFIEKLIPQKFPFVMVDKLLEFGEREIRSGFSVNSENILVENGFFSEAGLIENMAQTSALHTGCKHFDSSGNAPTGYIGSIKKVEIFDLPKVGEELETTVILLHEIMGVTVLTAQVECNGKIMAQCEMKTVLAV</sequence>
<evidence type="ECO:0000313" key="2">
    <source>
        <dbReference type="Proteomes" id="UP001297092"/>
    </source>
</evidence>
<comment type="caution">
    <text evidence="1">The sequence shown here is derived from an EMBL/GenBank/DDBJ whole genome shotgun (WGS) entry which is preliminary data.</text>
</comment>
<dbReference type="InterPro" id="IPR029069">
    <property type="entry name" value="HotDog_dom_sf"/>
</dbReference>
<dbReference type="EMBL" id="JAHCTB010000002">
    <property type="protein sequence ID" value="MBT0607751.1"/>
    <property type="molecule type" value="Genomic_DNA"/>
</dbReference>
<reference evidence="1 2" key="1">
    <citation type="submission" date="2021-05" db="EMBL/GenBank/DDBJ databases">
        <title>Aequorivita echinoideorum JCM 30378 genome.</title>
        <authorList>
            <person name="Zhang H."/>
            <person name="Li C."/>
        </authorList>
    </citation>
    <scope>NUCLEOTIDE SEQUENCE [LARGE SCALE GENOMIC DNA]</scope>
    <source>
        <strain evidence="1 2">JCM30378</strain>
    </source>
</reference>
<keyword evidence="2" id="KW-1185">Reference proteome</keyword>
<name>A0ABS5S3G8_9FLAO</name>
<protein>
    <recommendedName>
        <fullName evidence="3">3-hydroxymyristoyl/3-hydroxydecanoyl-(Acyl carrier protein) dehydratase</fullName>
    </recommendedName>
</protein>
<dbReference type="RefSeq" id="WP_214112602.1">
    <property type="nucleotide sequence ID" value="NZ_JAHCTB010000002.1"/>
</dbReference>
<gene>
    <name evidence="1" type="ORF">KIV10_06110</name>
</gene>
<dbReference type="Gene3D" id="3.10.129.10">
    <property type="entry name" value="Hotdog Thioesterase"/>
    <property type="match status" value="1"/>
</dbReference>
<accession>A0ABS5S3G8</accession>
<dbReference type="Proteomes" id="UP001297092">
    <property type="component" value="Unassembled WGS sequence"/>
</dbReference>
<dbReference type="Pfam" id="PF22817">
    <property type="entry name" value="ApeP-like"/>
    <property type="match status" value="1"/>
</dbReference>